<accession>A0ABV8AAS2</accession>
<sequence>MGGLILRVSIVLEQRFIHTADGATFDDAHATYAHWQRYLSTFEEVQVVGRSQLVQEVPPGYRRVDGPGVTVLPVPFYQGPLGLLRRWPQVSRALLRGIEPQDAVIVRLAGLLGHLAGSLRFWQRQPFAVEVVNDPYEVYGPGSMHHPLRPVFQQGLTALTRWQCRKAVAVQYVTRQALQRRYPARSEQAAYGVSDVHLPPAAFGSGPRFYTRPARLAVLVGRLEQLHKGADVAIAALAHLRARGHDLRLRIVGDGLLRPDLERQAQQAGVGSFVEFTGQRSTPAEVRQDLREADLFLMPSRHEGLPRALVEAMAQGLPAIGSEVGGIPELLDAAHLVKPGHVDDLARAWQALALDPGTLSRASARNYHLAQTYADDVLDAQRTAFQRAVRAATPRGPGSVRQ</sequence>
<dbReference type="Pfam" id="PF13692">
    <property type="entry name" value="Glyco_trans_1_4"/>
    <property type="match status" value="1"/>
</dbReference>
<dbReference type="GO" id="GO:0016757">
    <property type="term" value="F:glycosyltransferase activity"/>
    <property type="evidence" value="ECO:0007669"/>
    <property type="project" value="UniProtKB-KW"/>
</dbReference>
<dbReference type="EMBL" id="JBHRZF010000187">
    <property type="protein sequence ID" value="MFC3862321.1"/>
    <property type="molecule type" value="Genomic_DNA"/>
</dbReference>
<gene>
    <name evidence="1" type="ORF">ACFOPQ_16285</name>
</gene>
<organism evidence="1 2">
    <name type="scientific">Deinococcus antarcticus</name>
    <dbReference type="NCBI Taxonomy" id="1298767"/>
    <lineage>
        <taxon>Bacteria</taxon>
        <taxon>Thermotogati</taxon>
        <taxon>Deinococcota</taxon>
        <taxon>Deinococci</taxon>
        <taxon>Deinococcales</taxon>
        <taxon>Deinococcaceae</taxon>
        <taxon>Deinococcus</taxon>
    </lineage>
</organism>
<dbReference type="Gene3D" id="3.40.50.2000">
    <property type="entry name" value="Glycogen Phosphorylase B"/>
    <property type="match status" value="2"/>
</dbReference>
<comment type="caution">
    <text evidence="1">The sequence shown here is derived from an EMBL/GenBank/DDBJ whole genome shotgun (WGS) entry which is preliminary data.</text>
</comment>
<keyword evidence="1" id="KW-0328">Glycosyltransferase</keyword>
<reference evidence="2" key="1">
    <citation type="journal article" date="2019" name="Int. J. Syst. Evol. Microbiol.">
        <title>The Global Catalogue of Microorganisms (GCM) 10K type strain sequencing project: providing services to taxonomists for standard genome sequencing and annotation.</title>
        <authorList>
            <consortium name="The Broad Institute Genomics Platform"/>
            <consortium name="The Broad Institute Genome Sequencing Center for Infectious Disease"/>
            <person name="Wu L."/>
            <person name="Ma J."/>
        </authorList>
    </citation>
    <scope>NUCLEOTIDE SEQUENCE [LARGE SCALE GENOMIC DNA]</scope>
    <source>
        <strain evidence="2">CCTCC AB 2013263</strain>
    </source>
</reference>
<dbReference type="RefSeq" id="WP_380080086.1">
    <property type="nucleotide sequence ID" value="NZ_JBHRZF010000187.1"/>
</dbReference>
<keyword evidence="1" id="KW-0808">Transferase</keyword>
<dbReference type="PANTHER" id="PTHR45947">
    <property type="entry name" value="SULFOQUINOVOSYL TRANSFERASE SQD2"/>
    <property type="match status" value="1"/>
</dbReference>
<dbReference type="EC" id="2.4.-.-" evidence="1"/>
<proteinExistence type="predicted"/>
<keyword evidence="2" id="KW-1185">Reference proteome</keyword>
<dbReference type="InterPro" id="IPR050194">
    <property type="entry name" value="Glycosyltransferase_grp1"/>
</dbReference>
<evidence type="ECO:0000313" key="1">
    <source>
        <dbReference type="EMBL" id="MFC3862321.1"/>
    </source>
</evidence>
<dbReference type="Proteomes" id="UP001595748">
    <property type="component" value="Unassembled WGS sequence"/>
</dbReference>
<evidence type="ECO:0000313" key="2">
    <source>
        <dbReference type="Proteomes" id="UP001595748"/>
    </source>
</evidence>
<name>A0ABV8AAS2_9DEIO</name>
<protein>
    <submittedName>
        <fullName evidence="1">Glycosyltransferase</fullName>
        <ecNumber evidence="1">2.4.-.-</ecNumber>
    </submittedName>
</protein>
<dbReference type="PANTHER" id="PTHR45947:SF14">
    <property type="entry name" value="SLL1723 PROTEIN"/>
    <property type="match status" value="1"/>
</dbReference>
<dbReference type="SUPFAM" id="SSF53756">
    <property type="entry name" value="UDP-Glycosyltransferase/glycogen phosphorylase"/>
    <property type="match status" value="1"/>
</dbReference>